<evidence type="ECO:0000256" key="7">
    <source>
        <dbReference type="ARBA" id="ARBA00048224"/>
    </source>
</evidence>
<evidence type="ECO:0000256" key="2">
    <source>
        <dbReference type="ARBA" id="ARBA00005466"/>
    </source>
</evidence>
<accession>A0A2K1K7W5</accession>
<dbReference type="InterPro" id="IPR016167">
    <property type="entry name" value="FAD-bd_PCMH_sub1"/>
</dbReference>
<feature type="domain" description="FAD-binding PCMH-type" evidence="8">
    <location>
        <begin position="153"/>
        <end position="370"/>
    </location>
</feature>
<sequence length="657" mass="73388">MVTMVLLPDKQFTQELIQVQEKLIFLNTAEDYNRTTPFALASKVHFIQSRRRKTVRLYPRYGSSLSNMIYVCSPGSCTRLAWSIASLTLLVCLLLVRGRMGEHGDELSPLSTIHEQGSSLSFRDHALLSSLRLDGSLTFSNTSSAASDFGRIRYSLPGAILYPKSVRDVELAVRAVQSSKGSGLTLAAKGSGHSVHGQAQRGCDRVMNRSWPYYWHKPGHIPQVHSGFTTFHAEKRKALRGVVIEMSTLKGIKVAPNGEPGFRHPFVDAAGGELWIDILKATLREGLAPRSWTDYLYLSIGGTLSNAGVGGQSFLFGPEISNVLQLDVVTGTSQLVKCSPTKKSDLFHGVLGGLGQFGIITSARIILEPAHEKVRWIRAMYTDFATFTRDQEMLVTQAPESAFDYIEGFVVLKNKDSSHGWNSVPFDAKKIDPSIIPEEGGSVLYCIELVKKFSPNHMDTLNKTVERMVAPLSFIPTLIFTIDVPYEKFLNRLHEVEISLDSQGLWNVPHPWLNLFVPRSSIGLFDALIFKQMIKDDFSGPILIYPLNRNWWDSRSSAVIPDESIFYLVGFLRISLPSSGALLGNLIADNDKIMQVCHSAKLGCKKYLPEYEDTESWKLHFGKKWGSFTRRKQKYDPDFILAPGQNIFSKSTESRSL</sequence>
<dbReference type="Proteomes" id="UP000006727">
    <property type="component" value="Chromosome 8"/>
</dbReference>
<comment type="cofactor">
    <cofactor evidence="1">
        <name>FAD</name>
        <dbReference type="ChEBI" id="CHEBI:57692"/>
    </cofactor>
</comment>
<evidence type="ECO:0000256" key="1">
    <source>
        <dbReference type="ARBA" id="ARBA00001974"/>
    </source>
</evidence>
<evidence type="ECO:0000256" key="5">
    <source>
        <dbReference type="ARBA" id="ARBA00022827"/>
    </source>
</evidence>
<dbReference type="InterPro" id="IPR036318">
    <property type="entry name" value="FAD-bd_PCMH-like_sf"/>
</dbReference>
<comment type="catalytic activity">
    <reaction evidence="7">
        <text>N(6)-dimethylallyladenine + A + H2O = 3-methyl-2-butenal + adenine + AH2</text>
        <dbReference type="Rhea" id="RHEA:13625"/>
        <dbReference type="ChEBI" id="CHEBI:13193"/>
        <dbReference type="ChEBI" id="CHEBI:15377"/>
        <dbReference type="ChEBI" id="CHEBI:15825"/>
        <dbReference type="ChEBI" id="CHEBI:16708"/>
        <dbReference type="ChEBI" id="CHEBI:17499"/>
        <dbReference type="ChEBI" id="CHEBI:17660"/>
        <dbReference type="EC" id="1.5.99.12"/>
    </reaction>
</comment>
<dbReference type="PROSITE" id="PS51387">
    <property type="entry name" value="FAD_PCMH"/>
    <property type="match status" value="1"/>
</dbReference>
<dbReference type="InterPro" id="IPR006093">
    <property type="entry name" value="Oxy_OxRdtase_FAD_BS"/>
</dbReference>
<dbReference type="InterPro" id="IPR016164">
    <property type="entry name" value="FAD-linked_Oxase-like_C"/>
</dbReference>
<dbReference type="InterPro" id="IPR016169">
    <property type="entry name" value="FAD-bd_PCMH_sub2"/>
</dbReference>
<evidence type="ECO:0000313" key="11">
    <source>
        <dbReference type="Proteomes" id="UP000006727"/>
    </source>
</evidence>
<comment type="similarity">
    <text evidence="2">Belongs to the oxygen-dependent FAD-linked oxidoreductase family.</text>
</comment>
<dbReference type="EC" id="1.5.99.12" evidence="3"/>
<dbReference type="EMBL" id="ABEU02000008">
    <property type="protein sequence ID" value="PNR49865.1"/>
    <property type="molecule type" value="Genomic_DNA"/>
</dbReference>
<dbReference type="Gene3D" id="3.30.465.10">
    <property type="match status" value="1"/>
</dbReference>
<dbReference type="Pfam" id="PF09265">
    <property type="entry name" value="Cytokin-bind"/>
    <property type="match status" value="1"/>
</dbReference>
<dbReference type="AlphaFoldDB" id="A0A2K1K7W5"/>
<dbReference type="GO" id="GO:0016491">
    <property type="term" value="F:oxidoreductase activity"/>
    <property type="evidence" value="ECO:0000318"/>
    <property type="project" value="GO_Central"/>
</dbReference>
<evidence type="ECO:0000313" key="10">
    <source>
        <dbReference type="EnsemblPlants" id="Pp3c8_18480V3.1"/>
    </source>
</evidence>
<keyword evidence="5" id="KW-0274">FAD</keyword>
<reference evidence="10" key="3">
    <citation type="submission" date="2020-12" db="UniProtKB">
        <authorList>
            <consortium name="EnsemblPlants"/>
        </authorList>
    </citation>
    <scope>IDENTIFICATION</scope>
</reference>
<evidence type="ECO:0000256" key="4">
    <source>
        <dbReference type="ARBA" id="ARBA00022630"/>
    </source>
</evidence>
<reference evidence="9 11" key="1">
    <citation type="journal article" date="2008" name="Science">
        <title>The Physcomitrella genome reveals evolutionary insights into the conquest of land by plants.</title>
        <authorList>
            <person name="Rensing S."/>
            <person name="Lang D."/>
            <person name="Zimmer A."/>
            <person name="Terry A."/>
            <person name="Salamov A."/>
            <person name="Shapiro H."/>
            <person name="Nishiyama T."/>
            <person name="Perroud P.-F."/>
            <person name="Lindquist E."/>
            <person name="Kamisugi Y."/>
            <person name="Tanahashi T."/>
            <person name="Sakakibara K."/>
            <person name="Fujita T."/>
            <person name="Oishi K."/>
            <person name="Shin-I T."/>
            <person name="Kuroki Y."/>
            <person name="Toyoda A."/>
            <person name="Suzuki Y."/>
            <person name="Hashimoto A."/>
            <person name="Yamaguchi K."/>
            <person name="Sugano A."/>
            <person name="Kohara Y."/>
            <person name="Fujiyama A."/>
            <person name="Anterola A."/>
            <person name="Aoki S."/>
            <person name="Ashton N."/>
            <person name="Barbazuk W.B."/>
            <person name="Barker E."/>
            <person name="Bennetzen J."/>
            <person name="Bezanilla M."/>
            <person name="Blankenship R."/>
            <person name="Cho S.H."/>
            <person name="Dutcher S."/>
            <person name="Estelle M."/>
            <person name="Fawcett J.A."/>
            <person name="Gundlach H."/>
            <person name="Hanada K."/>
            <person name="Heyl A."/>
            <person name="Hicks K.A."/>
            <person name="Hugh J."/>
            <person name="Lohr M."/>
            <person name="Mayer K."/>
            <person name="Melkozernov A."/>
            <person name="Murata T."/>
            <person name="Nelson D."/>
            <person name="Pils B."/>
            <person name="Prigge M."/>
            <person name="Reiss B."/>
            <person name="Renner T."/>
            <person name="Rombauts S."/>
            <person name="Rushton P."/>
            <person name="Sanderfoot A."/>
            <person name="Schween G."/>
            <person name="Shiu S.-H."/>
            <person name="Stueber K."/>
            <person name="Theodoulou F.L."/>
            <person name="Tu H."/>
            <person name="Van de Peer Y."/>
            <person name="Verrier P.J."/>
            <person name="Waters E."/>
            <person name="Wood A."/>
            <person name="Yang L."/>
            <person name="Cove D."/>
            <person name="Cuming A."/>
            <person name="Hasebe M."/>
            <person name="Lucas S."/>
            <person name="Mishler D.B."/>
            <person name="Reski R."/>
            <person name="Grigoriev I."/>
            <person name="Quatrano R.S."/>
            <person name="Boore J.L."/>
        </authorList>
    </citation>
    <scope>NUCLEOTIDE SEQUENCE [LARGE SCALE GENOMIC DNA]</scope>
    <source>
        <strain evidence="10 11">cv. Gransden 2004</strain>
    </source>
</reference>
<dbReference type="PaxDb" id="3218-PP1S212_108V6.1"/>
<dbReference type="InterPro" id="IPR006094">
    <property type="entry name" value="Oxid_FAD_bind_N"/>
</dbReference>
<dbReference type="Gene3D" id="3.40.462.10">
    <property type="entry name" value="FAD-linked oxidases, C-terminal domain"/>
    <property type="match status" value="1"/>
</dbReference>
<dbReference type="EnsemblPlants" id="Pp3c8_18480V3.1">
    <property type="protein sequence ID" value="Pp3c8_18480V3.1"/>
    <property type="gene ID" value="Pp3c8_18480"/>
</dbReference>
<dbReference type="GO" id="GO:0019139">
    <property type="term" value="F:cytokinin dehydrogenase activity"/>
    <property type="evidence" value="ECO:0007669"/>
    <property type="project" value="UniProtKB-EC"/>
</dbReference>
<evidence type="ECO:0000313" key="9">
    <source>
        <dbReference type="EMBL" id="PNR49865.1"/>
    </source>
</evidence>
<dbReference type="InterPro" id="IPR016170">
    <property type="entry name" value="Cytok_DH_C_sf"/>
</dbReference>
<dbReference type="SUPFAM" id="SSF56176">
    <property type="entry name" value="FAD-binding/transporter-associated domain-like"/>
    <property type="match status" value="2"/>
</dbReference>
<evidence type="ECO:0000259" key="8">
    <source>
        <dbReference type="PROSITE" id="PS51387"/>
    </source>
</evidence>
<name>A0A2K1K7W5_PHYPA</name>
<dbReference type="InterPro" id="IPR015345">
    <property type="entry name" value="Cytokinin_DH_FAD/cytokin-bd"/>
</dbReference>
<dbReference type="Gramene" id="Pp3c8_18480V3.1">
    <property type="protein sequence ID" value="Pp3c8_18480V3.1"/>
    <property type="gene ID" value="Pp3c8_18480"/>
</dbReference>
<proteinExistence type="inferred from homology"/>
<keyword evidence="11" id="KW-1185">Reference proteome</keyword>
<dbReference type="GO" id="GO:0071949">
    <property type="term" value="F:FAD binding"/>
    <property type="evidence" value="ECO:0007669"/>
    <property type="project" value="InterPro"/>
</dbReference>
<gene>
    <name evidence="10" type="primary">LOC112285983</name>
    <name evidence="9" type="ORF">PHYPA_011761</name>
</gene>
<evidence type="ECO:0000256" key="3">
    <source>
        <dbReference type="ARBA" id="ARBA00011928"/>
    </source>
</evidence>
<dbReference type="GO" id="GO:0009690">
    <property type="term" value="P:cytokinin metabolic process"/>
    <property type="evidence" value="ECO:0007669"/>
    <property type="project" value="InterPro"/>
</dbReference>
<dbReference type="Gene3D" id="3.30.43.10">
    <property type="entry name" value="Uridine Diphospho-n-acetylenolpyruvylglucosamine Reductase, domain 2"/>
    <property type="match status" value="2"/>
</dbReference>
<organism evidence="9">
    <name type="scientific">Physcomitrium patens</name>
    <name type="common">Spreading-leaved earth moss</name>
    <name type="synonym">Physcomitrella patens</name>
    <dbReference type="NCBI Taxonomy" id="3218"/>
    <lineage>
        <taxon>Eukaryota</taxon>
        <taxon>Viridiplantae</taxon>
        <taxon>Streptophyta</taxon>
        <taxon>Embryophyta</taxon>
        <taxon>Bryophyta</taxon>
        <taxon>Bryophytina</taxon>
        <taxon>Bryopsida</taxon>
        <taxon>Funariidae</taxon>
        <taxon>Funariales</taxon>
        <taxon>Funariaceae</taxon>
        <taxon>Physcomitrium</taxon>
    </lineage>
</organism>
<keyword evidence="4" id="KW-0285">Flavoprotein</keyword>
<dbReference type="Pfam" id="PF01565">
    <property type="entry name" value="FAD_binding_4"/>
    <property type="match status" value="1"/>
</dbReference>
<evidence type="ECO:0000256" key="6">
    <source>
        <dbReference type="ARBA" id="ARBA00023002"/>
    </source>
</evidence>
<protein>
    <recommendedName>
        <fullName evidence="3">cytokinin dehydrogenase</fullName>
        <ecNumber evidence="3">1.5.99.12</ecNumber>
    </recommendedName>
</protein>
<reference evidence="9 11" key="2">
    <citation type="journal article" date="2018" name="Plant J.">
        <title>The Physcomitrella patens chromosome-scale assembly reveals moss genome structure and evolution.</title>
        <authorList>
            <person name="Lang D."/>
            <person name="Ullrich K.K."/>
            <person name="Murat F."/>
            <person name="Fuchs J."/>
            <person name="Jenkins J."/>
            <person name="Haas F.B."/>
            <person name="Piednoel M."/>
            <person name="Gundlach H."/>
            <person name="Van Bel M."/>
            <person name="Meyberg R."/>
            <person name="Vives C."/>
            <person name="Morata J."/>
            <person name="Symeonidi A."/>
            <person name="Hiss M."/>
            <person name="Muchero W."/>
            <person name="Kamisugi Y."/>
            <person name="Saleh O."/>
            <person name="Blanc G."/>
            <person name="Decker E.L."/>
            <person name="van Gessel N."/>
            <person name="Grimwood J."/>
            <person name="Hayes R.D."/>
            <person name="Graham S.W."/>
            <person name="Gunter L.E."/>
            <person name="McDaniel S.F."/>
            <person name="Hoernstein S.N.W."/>
            <person name="Larsson A."/>
            <person name="Li F.W."/>
            <person name="Perroud P.F."/>
            <person name="Phillips J."/>
            <person name="Ranjan P."/>
            <person name="Rokshar D.S."/>
            <person name="Rothfels C.J."/>
            <person name="Schneider L."/>
            <person name="Shu S."/>
            <person name="Stevenson D.W."/>
            <person name="Thummler F."/>
            <person name="Tillich M."/>
            <person name="Villarreal Aguilar J.C."/>
            <person name="Widiez T."/>
            <person name="Wong G.K."/>
            <person name="Wymore A."/>
            <person name="Zhang Y."/>
            <person name="Zimmer A.D."/>
            <person name="Quatrano R.S."/>
            <person name="Mayer K.F.X."/>
            <person name="Goodstein D."/>
            <person name="Casacuberta J.M."/>
            <person name="Vandepoele K."/>
            <person name="Reski R."/>
            <person name="Cuming A.C."/>
            <person name="Tuskan G.A."/>
            <person name="Maumus F."/>
            <person name="Salse J."/>
            <person name="Schmutz J."/>
            <person name="Rensing S.A."/>
        </authorList>
    </citation>
    <scope>NUCLEOTIDE SEQUENCE [LARGE SCALE GENOMIC DNA]</scope>
    <source>
        <strain evidence="10 11">cv. Gransden 2004</strain>
    </source>
</reference>
<dbReference type="SUPFAM" id="SSF55103">
    <property type="entry name" value="FAD-linked oxidases, C-terminal domain"/>
    <property type="match status" value="1"/>
</dbReference>
<dbReference type="InterPro" id="IPR050432">
    <property type="entry name" value="FAD-linked_Oxidoreductases_BP"/>
</dbReference>
<dbReference type="STRING" id="3218.A0A2K1K7W5"/>
<keyword evidence="6" id="KW-0560">Oxidoreductase</keyword>
<dbReference type="OMA" id="TIKHIWN"/>
<dbReference type="InterPro" id="IPR016166">
    <property type="entry name" value="FAD-bd_PCMH"/>
</dbReference>
<dbReference type="PANTHER" id="PTHR13878:SF53">
    <property type="entry name" value="CYTOKININ DEHYDROGENASE 6"/>
    <property type="match status" value="1"/>
</dbReference>
<dbReference type="PROSITE" id="PS00862">
    <property type="entry name" value="OX2_COVAL_FAD"/>
    <property type="match status" value="1"/>
</dbReference>
<dbReference type="PANTHER" id="PTHR13878">
    <property type="entry name" value="GULONOLACTONE OXIDASE"/>
    <property type="match status" value="1"/>
</dbReference>